<dbReference type="GO" id="GO:0032456">
    <property type="term" value="P:endocytic recycling"/>
    <property type="evidence" value="ECO:0007669"/>
    <property type="project" value="TreeGrafter"/>
</dbReference>
<comment type="subcellular location">
    <subcellularLocation>
        <location evidence="2">Cytoplasm</location>
    </subcellularLocation>
    <subcellularLocation>
        <location evidence="1">Endosome</location>
    </subcellularLocation>
</comment>
<organism evidence="10">
    <name type="scientific">Trichuris suis</name>
    <name type="common">pig whipworm</name>
    <dbReference type="NCBI Taxonomy" id="68888"/>
    <lineage>
        <taxon>Eukaryota</taxon>
        <taxon>Metazoa</taxon>
        <taxon>Ecdysozoa</taxon>
        <taxon>Nematoda</taxon>
        <taxon>Enoplea</taxon>
        <taxon>Dorylaimia</taxon>
        <taxon>Trichinellida</taxon>
        <taxon>Trichuridae</taxon>
        <taxon>Trichuris</taxon>
    </lineage>
</organism>
<dbReference type="Proteomes" id="UP000030758">
    <property type="component" value="Unassembled WGS sequence"/>
</dbReference>
<dbReference type="PROSITE" id="PS50873">
    <property type="entry name" value="PEROXIDASE_4"/>
    <property type="match status" value="1"/>
</dbReference>
<keyword evidence="4" id="KW-0967">Endosome</keyword>
<dbReference type="InterPro" id="IPR002016">
    <property type="entry name" value="Haem_peroxidase"/>
</dbReference>
<dbReference type="InterPro" id="IPR004328">
    <property type="entry name" value="BRO1_dom"/>
</dbReference>
<keyword evidence="3" id="KW-0963">Cytoplasm</keyword>
<feature type="domain" description="Plant heme peroxidase family profile" evidence="8">
    <location>
        <begin position="859"/>
        <end position="1150"/>
    </location>
</feature>
<reference evidence="10" key="1">
    <citation type="journal article" date="2014" name="Nat. Genet.">
        <title>Genome and transcriptome of the porcine whipworm Trichuris suis.</title>
        <authorList>
            <person name="Jex A.R."/>
            <person name="Nejsum P."/>
            <person name="Schwarz E.M."/>
            <person name="Hu L."/>
            <person name="Young N.D."/>
            <person name="Hall R.S."/>
            <person name="Korhonen P.K."/>
            <person name="Liao S."/>
            <person name="Thamsborg S."/>
            <person name="Xia J."/>
            <person name="Xu P."/>
            <person name="Wang S."/>
            <person name="Scheerlinck J.P."/>
            <person name="Hofmann A."/>
            <person name="Sternberg P.W."/>
            <person name="Wang J."/>
            <person name="Gasser R.B."/>
        </authorList>
    </citation>
    <scope>NUCLEOTIDE SEQUENCE [LARGE SCALE GENOMIC DNA]</scope>
    <source>
        <strain evidence="10">DCEP-RM93F</strain>
    </source>
</reference>
<dbReference type="SMART" id="SM01041">
    <property type="entry name" value="BRO1"/>
    <property type="match status" value="1"/>
</dbReference>
<evidence type="ECO:0000256" key="2">
    <source>
        <dbReference type="ARBA" id="ARBA00004496"/>
    </source>
</evidence>
<dbReference type="Pfam" id="PF03097">
    <property type="entry name" value="BRO1"/>
    <property type="match status" value="1"/>
</dbReference>
<dbReference type="GO" id="GO:0045022">
    <property type="term" value="P:early endosome to late endosome transport"/>
    <property type="evidence" value="ECO:0007669"/>
    <property type="project" value="TreeGrafter"/>
</dbReference>
<dbReference type="PANTHER" id="PTHR23030">
    <property type="entry name" value="PCD6 INTERACTING PROTEIN-RELATED"/>
    <property type="match status" value="1"/>
</dbReference>
<feature type="compositionally biased region" description="Polar residues" evidence="6">
    <location>
        <begin position="1423"/>
        <end position="1441"/>
    </location>
</feature>
<dbReference type="InterPro" id="IPR029021">
    <property type="entry name" value="Prot-tyrosine_phosphatase-like"/>
</dbReference>
<dbReference type="InterPro" id="IPR038499">
    <property type="entry name" value="BRO1_sf"/>
</dbReference>
<evidence type="ECO:0000259" key="8">
    <source>
        <dbReference type="PROSITE" id="PS50873"/>
    </source>
</evidence>
<dbReference type="GO" id="GO:0004725">
    <property type="term" value="F:protein tyrosine phosphatase activity"/>
    <property type="evidence" value="ECO:0007669"/>
    <property type="project" value="InterPro"/>
</dbReference>
<name>A0A085NET0_9BILA</name>
<dbReference type="Gene3D" id="1.20.120.560">
    <property type="entry name" value="alix/aip1 in complex with the ypdl late domain"/>
    <property type="match status" value="1"/>
</dbReference>
<dbReference type="Pfam" id="PF00102">
    <property type="entry name" value="Y_phosphatase"/>
    <property type="match status" value="1"/>
</dbReference>
<gene>
    <name evidence="10" type="ORF">M514_11192</name>
</gene>
<accession>A0A085NET0</accession>
<dbReference type="Gene3D" id="1.25.40.280">
    <property type="entry name" value="alix/aip1 like domains"/>
    <property type="match status" value="1"/>
</dbReference>
<dbReference type="InterPro" id="IPR025304">
    <property type="entry name" value="ALIX_V_dom"/>
</dbReference>
<dbReference type="GO" id="GO:0043328">
    <property type="term" value="P:protein transport to vacuole involved in ubiquitin-dependent protein catabolic process via the multivesicular body sorting pathway"/>
    <property type="evidence" value="ECO:0007669"/>
    <property type="project" value="TreeGrafter"/>
</dbReference>
<dbReference type="InterPro" id="IPR003595">
    <property type="entry name" value="Tyr_Pase_cat"/>
</dbReference>
<feature type="region of interest" description="Disordered" evidence="6">
    <location>
        <begin position="1354"/>
        <end position="1451"/>
    </location>
</feature>
<dbReference type="Pfam" id="PF13949">
    <property type="entry name" value="ALIX_LYPXL_bnd"/>
    <property type="match status" value="1"/>
</dbReference>
<feature type="compositionally biased region" description="Polar residues" evidence="6">
    <location>
        <begin position="1354"/>
        <end position="1378"/>
    </location>
</feature>
<dbReference type="PRINTS" id="PR00700">
    <property type="entry name" value="PRTYPHPHTASE"/>
</dbReference>
<dbReference type="Gene3D" id="3.90.190.10">
    <property type="entry name" value="Protein tyrosine phosphatase superfamily"/>
    <property type="match status" value="1"/>
</dbReference>
<evidence type="ECO:0000256" key="1">
    <source>
        <dbReference type="ARBA" id="ARBA00004177"/>
    </source>
</evidence>
<dbReference type="PROSITE" id="PS50055">
    <property type="entry name" value="TYR_PHOSPHATASE_PTP"/>
    <property type="match status" value="1"/>
</dbReference>
<dbReference type="GO" id="GO:0020037">
    <property type="term" value="F:heme binding"/>
    <property type="evidence" value="ECO:0007669"/>
    <property type="project" value="InterPro"/>
</dbReference>
<evidence type="ECO:0008006" key="11">
    <source>
        <dbReference type="Google" id="ProtNLM"/>
    </source>
</evidence>
<proteinExistence type="predicted"/>
<evidence type="ECO:0000259" key="9">
    <source>
        <dbReference type="PROSITE" id="PS51180"/>
    </source>
</evidence>
<evidence type="ECO:0000256" key="3">
    <source>
        <dbReference type="ARBA" id="ARBA00022490"/>
    </source>
</evidence>
<dbReference type="Gene3D" id="1.20.140.50">
    <property type="entry name" value="alix/aip1 like domains"/>
    <property type="match status" value="1"/>
</dbReference>
<keyword evidence="5" id="KW-0175">Coiled coil</keyword>
<dbReference type="GO" id="GO:0006979">
    <property type="term" value="P:response to oxidative stress"/>
    <property type="evidence" value="ECO:0007669"/>
    <property type="project" value="InterPro"/>
</dbReference>
<dbReference type="GO" id="GO:0004601">
    <property type="term" value="F:peroxidase activity"/>
    <property type="evidence" value="ECO:0007669"/>
    <property type="project" value="InterPro"/>
</dbReference>
<dbReference type="PANTHER" id="PTHR23030:SF30">
    <property type="entry name" value="TYROSINE-PROTEIN PHOSPHATASE NON-RECEPTOR TYPE 23"/>
    <property type="match status" value="1"/>
</dbReference>
<dbReference type="EMBL" id="KL367509">
    <property type="protein sequence ID" value="KFD67976.1"/>
    <property type="molecule type" value="Genomic_DNA"/>
</dbReference>
<dbReference type="PROSITE" id="PS51180">
    <property type="entry name" value="BRO1"/>
    <property type="match status" value="1"/>
</dbReference>
<evidence type="ECO:0000256" key="4">
    <source>
        <dbReference type="ARBA" id="ARBA00022753"/>
    </source>
</evidence>
<evidence type="ECO:0000313" key="10">
    <source>
        <dbReference type="EMBL" id="KFD67976.1"/>
    </source>
</evidence>
<sequence length="1451" mass="162977">MHPEIESIHGRIIALGSPVDPAEPILERPRPNGGDQAAHAISEGEMEEFPRLPMLYVDLKFSACSVDFGPKLSEYITRNYKEDALNYRPQLEMLNNLREAAVKPSADLTSLSAAKRYYAQLQLLKNRFPLHENGAAAVTFTWLEKYADIPLPVSAEDVEFELACVLHNIGAVHSQLGANDSRLSLEGMKEACTHFQCSSWAFEQLASEFKTQSRYSQDLDSGLFVWQKLLMLAQAQECILEKSLVDSRKCVVIGKVAVEVVSYYKQCASQLEERGIVDIVGISQFKMWKRFVQMKVYYYSALMNLHIGMQSENEKKWGERLAYYLSAQADINNASKLLKKATDAFSSAIQFVSEIIESRVSVAQKENDFVYHEKVPDYDQLVPWKGVALVKPIAFDISDPDVSGPEIFQKLIPIRVHKLSSIYSEEKAKVLRTLTSKVEEYNESISKILNALKLRETLNKKAFSLPEELIECCAAFQADQDNVYNLMSLLDGFRELAKKLGGDITEMISRSVSVLLGFRNLKTIKKEEMEALKEQQKAVETECKNCLTALDDARNADDRIESVLFSLLGNLELLKLPMDKLAAKMQENSVEIRQSSEAQELIRLLDKADEMVSQRTTLMESLKSSMIDDDISKALLALLDDDYEDLFHVELRKHDKMISLLEQNFSAQENIVRAITEANARFVPLRLKAENFEKRRKENILVLIASYRSFVDLQNKGQDGVHFYDAIKDVVVHLKEKLETLENTFNERSKKEFSGDVDQTRGCRAPASKQQYQAVGQADRTFNAPADIRGLFPTESTMSNFRPLVSGHFPAAISNVDQSIPLRVIRPVSTIQRAPACRSMFFYNVPVRSDLPYKSWYVPTAYREQFYGCPSQPYVGPLQYGPNSVHRPRQENFSSNNVTTSIANSFAVTARGEVKPVKPNLAPIESIMNGIEGAVPADLPPPILPISSTVAVAKNDSSSEAGEPEHLMTTAACKVDQTVSKKTVASVDKKAKPEGSSEQTALTSLQQIAADLVECSEYSEAIVDNREKLRQVAARFEKLVESFDRRSLNGPTLLELTWKEILEHCEAEMRKHTISIAKCYSFKNRVPELLPYDDSRVVLQTAKDDYINASFVKNICENGPNFVITQAPTPQSIEDFWLMIFEQNVELICSVMSASEVKGKRIWPEKNEPIKTPSLRVVVVSKKFRPSYSERLISILNDKTSQVRSLVHLQYSAWIHGSALSSLSGFVDFLIGARSHYIVQRLRSHAICVQSLYGSSRSGVFCLAFSAIHEIMTSGLVPQINLMVEKLWASRKRCIADAQDLQLCHVLISFFLNRLIKKMSETVCESDEQVTDHKKTDSCVDPFAQLPQPFTSQQTIVTSPQSIPQTKEQPTPEQSTTFPPKHATKMDVISEKPSSSSRLLDLTDPEKFTLDLPPTSKRKTTKQDFLTAQSAHRNVASSEESVGSCGTPAAK</sequence>
<dbReference type="SUPFAM" id="SSF52799">
    <property type="entry name" value="(Phosphotyrosine protein) phosphatases II"/>
    <property type="match status" value="1"/>
</dbReference>
<protein>
    <recommendedName>
        <fullName evidence="11">Tyrosine-protein phosphatase non-receptor type 23</fullName>
    </recommendedName>
</protein>
<evidence type="ECO:0000256" key="5">
    <source>
        <dbReference type="SAM" id="Coils"/>
    </source>
</evidence>
<feature type="coiled-coil region" evidence="5">
    <location>
        <begin position="724"/>
        <end position="751"/>
    </location>
</feature>
<evidence type="ECO:0000256" key="6">
    <source>
        <dbReference type="SAM" id="MobiDB-lite"/>
    </source>
</evidence>
<dbReference type="InterPro" id="IPR000242">
    <property type="entry name" value="PTP_cat"/>
</dbReference>
<evidence type="ECO:0000259" key="7">
    <source>
        <dbReference type="PROSITE" id="PS50055"/>
    </source>
</evidence>
<dbReference type="GO" id="GO:0005768">
    <property type="term" value="C:endosome"/>
    <property type="evidence" value="ECO:0007669"/>
    <property type="project" value="UniProtKB-SubCell"/>
</dbReference>
<dbReference type="SMART" id="SM00404">
    <property type="entry name" value="PTPc_motif"/>
    <property type="match status" value="1"/>
</dbReference>
<feature type="domain" description="BRO1" evidence="9">
    <location>
        <begin position="53"/>
        <end position="445"/>
    </location>
</feature>
<feature type="domain" description="Tyrosine-protein phosphatase" evidence="7">
    <location>
        <begin position="1083"/>
        <end position="1311"/>
    </location>
</feature>
<dbReference type="SMART" id="SM00194">
    <property type="entry name" value="PTPc"/>
    <property type="match status" value="1"/>
</dbReference>